<evidence type="ECO:0000256" key="1">
    <source>
        <dbReference type="SAM" id="MobiDB-lite"/>
    </source>
</evidence>
<evidence type="ECO:0000313" key="3">
    <source>
        <dbReference type="EMBL" id="RVE58575.1"/>
    </source>
</evidence>
<proteinExistence type="predicted"/>
<feature type="chain" id="PRO_5018554815" evidence="2">
    <location>
        <begin position="23"/>
        <end position="216"/>
    </location>
</feature>
<dbReference type="AlphaFoldDB" id="A0A3S2NWY9"/>
<keyword evidence="2" id="KW-0732">Signal</keyword>
<dbReference type="OrthoDB" id="10381923at2759"/>
<dbReference type="Proteomes" id="UP000283210">
    <property type="component" value="Chromosome 20"/>
</dbReference>
<protein>
    <submittedName>
        <fullName evidence="3">Uncharacterized protein</fullName>
    </submittedName>
</protein>
<gene>
    <name evidence="3" type="ORF">OJAV_G00195610</name>
</gene>
<accession>A0A3S2NWY9</accession>
<reference evidence="3 4" key="2">
    <citation type="submission" date="2019-01" db="EMBL/GenBank/DDBJ databases">
        <title>A chromosome length genome reference of the Java medaka (oryzias javanicus).</title>
        <authorList>
            <person name="Herpin A."/>
            <person name="Takehana Y."/>
            <person name="Naruse K."/>
            <person name="Ansai S."/>
            <person name="Kawaguchi M."/>
        </authorList>
    </citation>
    <scope>NUCLEOTIDE SEQUENCE [LARGE SCALE GENOMIC DNA]</scope>
    <source>
        <strain evidence="3">RS831</strain>
        <tissue evidence="3">Whole body</tissue>
    </source>
</reference>
<reference evidence="3 4" key="1">
    <citation type="submission" date="2018-11" db="EMBL/GenBank/DDBJ databases">
        <authorList>
            <person name="Lopez-Roques C."/>
            <person name="Donnadieu C."/>
            <person name="Bouchez O."/>
            <person name="Klopp C."/>
            <person name="Cabau C."/>
            <person name="Zahm M."/>
        </authorList>
    </citation>
    <scope>NUCLEOTIDE SEQUENCE [LARGE SCALE GENOMIC DNA]</scope>
    <source>
        <strain evidence="3">RS831</strain>
        <tissue evidence="3">Whole body</tissue>
    </source>
</reference>
<organism evidence="3 4">
    <name type="scientific">Oryzias javanicus</name>
    <name type="common">Javanese ricefish</name>
    <name type="synonym">Aplocheilus javanicus</name>
    <dbReference type="NCBI Taxonomy" id="123683"/>
    <lineage>
        <taxon>Eukaryota</taxon>
        <taxon>Metazoa</taxon>
        <taxon>Chordata</taxon>
        <taxon>Craniata</taxon>
        <taxon>Vertebrata</taxon>
        <taxon>Euteleostomi</taxon>
        <taxon>Actinopterygii</taxon>
        <taxon>Neopterygii</taxon>
        <taxon>Teleostei</taxon>
        <taxon>Neoteleostei</taxon>
        <taxon>Acanthomorphata</taxon>
        <taxon>Ovalentaria</taxon>
        <taxon>Atherinomorphae</taxon>
        <taxon>Beloniformes</taxon>
        <taxon>Adrianichthyidae</taxon>
        <taxon>Oryziinae</taxon>
        <taxon>Oryzias</taxon>
    </lineage>
</organism>
<evidence type="ECO:0000313" key="4">
    <source>
        <dbReference type="Proteomes" id="UP000283210"/>
    </source>
</evidence>
<dbReference type="EMBL" id="CM012456">
    <property type="protein sequence ID" value="RVE58575.1"/>
    <property type="molecule type" value="Genomic_DNA"/>
</dbReference>
<name>A0A3S2NWY9_ORYJA</name>
<keyword evidence="4" id="KW-1185">Reference proteome</keyword>
<feature type="region of interest" description="Disordered" evidence="1">
    <location>
        <begin position="134"/>
        <end position="156"/>
    </location>
</feature>
<sequence length="216" mass="24443">MGLLFGLLLLSLFAVGRHHVNAYYTGADKYRGDHRLTPFGPDRYGRPVDQAFTGRGSAAPKKPIISPVKPDYALGRTTRPIKPILAEYSYPMREPLDPTKPVSWYGEPSSPQWEPMDQMKPAPLPVKFKYPGSVSPSFPTEREGPTHPGSVGGPKMNLERLFTSVAPRKPVYKPKRPSDLLKYPRKPRYLSIRTRFVPQHPAWGKNSRLVRRRLIS</sequence>
<evidence type="ECO:0000256" key="2">
    <source>
        <dbReference type="SAM" id="SignalP"/>
    </source>
</evidence>
<feature type="signal peptide" evidence="2">
    <location>
        <begin position="1"/>
        <end position="22"/>
    </location>
</feature>